<dbReference type="EMBL" id="KN832568">
    <property type="protein sequence ID" value="KII85305.1"/>
    <property type="molecule type" value="Genomic_DNA"/>
</dbReference>
<protein>
    <submittedName>
        <fullName evidence="2">Uncharacterized protein</fullName>
    </submittedName>
</protein>
<dbReference type="Proteomes" id="UP000053263">
    <property type="component" value="Unassembled WGS sequence"/>
</dbReference>
<keyword evidence="3" id="KW-1185">Reference proteome</keyword>
<evidence type="ECO:0000313" key="3">
    <source>
        <dbReference type="Proteomes" id="UP000053263"/>
    </source>
</evidence>
<feature type="region of interest" description="Disordered" evidence="1">
    <location>
        <begin position="74"/>
        <end position="127"/>
    </location>
</feature>
<evidence type="ECO:0000313" key="2">
    <source>
        <dbReference type="EMBL" id="KII85305.1"/>
    </source>
</evidence>
<feature type="region of interest" description="Disordered" evidence="1">
    <location>
        <begin position="49"/>
        <end position="68"/>
    </location>
</feature>
<sequence length="127" mass="14447">MPRLTDHTDIQATCLEQYKEYSNPAQHKFVLVRVRYKLSGKDAQGALILERSIQPPTSHERSLSDSDLGTIQSVQSALHASSKTEEACDTDRTDWEDRDGMVPRSESDIDRSWEVGGWMPRSRMRAP</sequence>
<dbReference type="AlphaFoldDB" id="A0A0C9SYX2"/>
<accession>A0A0C9SYX2</accession>
<evidence type="ECO:0000256" key="1">
    <source>
        <dbReference type="SAM" id="MobiDB-lite"/>
    </source>
</evidence>
<organism evidence="2 3">
    <name type="scientific">Plicaturopsis crispa FD-325 SS-3</name>
    <dbReference type="NCBI Taxonomy" id="944288"/>
    <lineage>
        <taxon>Eukaryota</taxon>
        <taxon>Fungi</taxon>
        <taxon>Dikarya</taxon>
        <taxon>Basidiomycota</taxon>
        <taxon>Agaricomycotina</taxon>
        <taxon>Agaricomycetes</taxon>
        <taxon>Agaricomycetidae</taxon>
        <taxon>Amylocorticiales</taxon>
        <taxon>Amylocorticiaceae</taxon>
        <taxon>Plicatura</taxon>
        <taxon>Plicaturopsis crispa</taxon>
    </lineage>
</organism>
<proteinExistence type="predicted"/>
<name>A0A0C9SYX2_PLICR</name>
<dbReference type="HOGENOM" id="CLU_1971451_0_0_1"/>
<reference evidence="2 3" key="1">
    <citation type="submission" date="2014-06" db="EMBL/GenBank/DDBJ databases">
        <title>Evolutionary Origins and Diversification of the Mycorrhizal Mutualists.</title>
        <authorList>
            <consortium name="DOE Joint Genome Institute"/>
            <consortium name="Mycorrhizal Genomics Consortium"/>
            <person name="Kohler A."/>
            <person name="Kuo A."/>
            <person name="Nagy L.G."/>
            <person name="Floudas D."/>
            <person name="Copeland A."/>
            <person name="Barry K.W."/>
            <person name="Cichocki N."/>
            <person name="Veneault-Fourrey C."/>
            <person name="LaButti K."/>
            <person name="Lindquist E.A."/>
            <person name="Lipzen A."/>
            <person name="Lundell T."/>
            <person name="Morin E."/>
            <person name="Murat C."/>
            <person name="Riley R."/>
            <person name="Ohm R."/>
            <person name="Sun H."/>
            <person name="Tunlid A."/>
            <person name="Henrissat B."/>
            <person name="Grigoriev I.V."/>
            <person name="Hibbett D.S."/>
            <person name="Martin F."/>
        </authorList>
    </citation>
    <scope>NUCLEOTIDE SEQUENCE [LARGE SCALE GENOMIC DNA]</scope>
    <source>
        <strain evidence="2 3">FD-325 SS-3</strain>
    </source>
</reference>
<feature type="compositionally biased region" description="Basic and acidic residues" evidence="1">
    <location>
        <begin position="82"/>
        <end position="113"/>
    </location>
</feature>
<gene>
    <name evidence="2" type="ORF">PLICRDRAFT_179034</name>
</gene>